<evidence type="ECO:0008006" key="4">
    <source>
        <dbReference type="Google" id="ProtNLM"/>
    </source>
</evidence>
<sequence>MFSKQSASSMDSHNSTGPVLDMKEIEDRQNAPILERDVDQTLERNLDAANNSQELYKQTFSFLKLPREVRDLIYNYALKREKSVKPQPSPAASKYLRNLYWKPKGPSICLLNQQIREEANTILYSTNVFRFSNGYALRCFEAAVGKDNLDLIRRIEISLESEHCTTAHSNRLYYEQYVHRELAALPDGMDIAKALSTSGLRNITEMTIMANKWEVKEQGLRSFGPDLESAICEVLKRNPEVRSCLRLAGYLDSEREKFSEQHEIKTEILDYSVPVSDTILKIPFAVFPGPDLSLPGADTCWYGRCPTRRTEPYRADNGWLDRMSPSVVTWH</sequence>
<organism evidence="2 3">
    <name type="scientific">Phialocephala subalpina</name>
    <dbReference type="NCBI Taxonomy" id="576137"/>
    <lineage>
        <taxon>Eukaryota</taxon>
        <taxon>Fungi</taxon>
        <taxon>Dikarya</taxon>
        <taxon>Ascomycota</taxon>
        <taxon>Pezizomycotina</taxon>
        <taxon>Leotiomycetes</taxon>
        <taxon>Helotiales</taxon>
        <taxon>Mollisiaceae</taxon>
        <taxon>Phialocephala</taxon>
        <taxon>Phialocephala fortinii species complex</taxon>
    </lineage>
</organism>
<evidence type="ECO:0000256" key="1">
    <source>
        <dbReference type="SAM" id="MobiDB-lite"/>
    </source>
</evidence>
<feature type="region of interest" description="Disordered" evidence="1">
    <location>
        <begin position="1"/>
        <end position="25"/>
    </location>
</feature>
<dbReference type="EMBL" id="FJOG01000013">
    <property type="protein sequence ID" value="CZR59169.1"/>
    <property type="molecule type" value="Genomic_DNA"/>
</dbReference>
<keyword evidence="3" id="KW-1185">Reference proteome</keyword>
<dbReference type="OrthoDB" id="2951834at2759"/>
<evidence type="ECO:0000313" key="3">
    <source>
        <dbReference type="Proteomes" id="UP000184330"/>
    </source>
</evidence>
<dbReference type="PANTHER" id="PTHR42085:SF8">
    <property type="entry name" value="F-BOX DOMAIN-CONTAINING PROTEIN"/>
    <property type="match status" value="1"/>
</dbReference>
<dbReference type="InterPro" id="IPR038883">
    <property type="entry name" value="AN11006-like"/>
</dbReference>
<dbReference type="PANTHER" id="PTHR42085">
    <property type="entry name" value="F-BOX DOMAIN-CONTAINING PROTEIN"/>
    <property type="match status" value="1"/>
</dbReference>
<accession>A0A1L7X2E4</accession>
<proteinExistence type="predicted"/>
<feature type="compositionally biased region" description="Polar residues" evidence="1">
    <location>
        <begin position="1"/>
        <end position="17"/>
    </location>
</feature>
<protein>
    <recommendedName>
        <fullName evidence="4">F-box domain-containing protein</fullName>
    </recommendedName>
</protein>
<name>A0A1L7X2E4_9HELO</name>
<dbReference type="Proteomes" id="UP000184330">
    <property type="component" value="Unassembled WGS sequence"/>
</dbReference>
<reference evidence="2 3" key="1">
    <citation type="submission" date="2016-03" db="EMBL/GenBank/DDBJ databases">
        <authorList>
            <person name="Ploux O."/>
        </authorList>
    </citation>
    <scope>NUCLEOTIDE SEQUENCE [LARGE SCALE GENOMIC DNA]</scope>
    <source>
        <strain evidence="2 3">UAMH 11012</strain>
    </source>
</reference>
<dbReference type="STRING" id="576137.A0A1L7X2E4"/>
<dbReference type="AlphaFoldDB" id="A0A1L7X2E4"/>
<gene>
    <name evidence="2" type="ORF">PAC_09061</name>
</gene>
<evidence type="ECO:0000313" key="2">
    <source>
        <dbReference type="EMBL" id="CZR59169.1"/>
    </source>
</evidence>